<accession>A0A934J375</accession>
<gene>
    <name evidence="1" type="ORF">JFN88_22200</name>
</gene>
<dbReference type="RefSeq" id="WP_199021525.1">
    <property type="nucleotide sequence ID" value="NZ_JAELUP010000107.1"/>
</dbReference>
<keyword evidence="2" id="KW-1185">Reference proteome</keyword>
<evidence type="ECO:0000313" key="2">
    <source>
        <dbReference type="Proteomes" id="UP000640274"/>
    </source>
</evidence>
<reference evidence="1" key="1">
    <citation type="submission" date="2020-12" db="EMBL/GenBank/DDBJ databases">
        <authorList>
            <person name="Huq M.A."/>
        </authorList>
    </citation>
    <scope>NUCLEOTIDE SEQUENCE</scope>
    <source>
        <strain evidence="1">MAHUQ-46</strain>
    </source>
</reference>
<dbReference type="AlphaFoldDB" id="A0A934J375"/>
<sequence>MKRNAILTALVDIPKAVLLYLLAYNTESLAKRTRLPQTDRAIQVTVSPCVRIVVVLIDEVGDNEASE</sequence>
<comment type="caution">
    <text evidence="1">The sequence shown here is derived from an EMBL/GenBank/DDBJ whole genome shotgun (WGS) entry which is preliminary data.</text>
</comment>
<organism evidence="1 2">
    <name type="scientific">Paenibacillus roseus</name>
    <dbReference type="NCBI Taxonomy" id="2798579"/>
    <lineage>
        <taxon>Bacteria</taxon>
        <taxon>Bacillati</taxon>
        <taxon>Bacillota</taxon>
        <taxon>Bacilli</taxon>
        <taxon>Bacillales</taxon>
        <taxon>Paenibacillaceae</taxon>
        <taxon>Paenibacillus</taxon>
    </lineage>
</organism>
<proteinExistence type="predicted"/>
<evidence type="ECO:0000313" key="1">
    <source>
        <dbReference type="EMBL" id="MBJ6363931.1"/>
    </source>
</evidence>
<name>A0A934J375_9BACL</name>
<dbReference type="EMBL" id="JAELUP010000107">
    <property type="protein sequence ID" value="MBJ6363931.1"/>
    <property type="molecule type" value="Genomic_DNA"/>
</dbReference>
<dbReference type="Proteomes" id="UP000640274">
    <property type="component" value="Unassembled WGS sequence"/>
</dbReference>
<protein>
    <submittedName>
        <fullName evidence="1">Uncharacterized protein</fullName>
    </submittedName>
</protein>